<name>A0A2P2R224_RHIMU</name>
<sequence>MTFHTHQDKEGSEHLLNIITIPCSAPYIIVYGTHLYLQILV</sequence>
<proteinExistence type="predicted"/>
<reference evidence="2" key="1">
    <citation type="submission" date="2018-02" db="EMBL/GenBank/DDBJ databases">
        <title>Rhizophora mucronata_Transcriptome.</title>
        <authorList>
            <person name="Meera S.P."/>
            <person name="Sreeshan A."/>
            <person name="Augustine A."/>
        </authorList>
    </citation>
    <scope>NUCLEOTIDE SEQUENCE</scope>
    <source>
        <tissue evidence="2">Leaf</tissue>
    </source>
</reference>
<dbReference type="InterPro" id="IPR001148">
    <property type="entry name" value="CA_dom"/>
</dbReference>
<feature type="domain" description="Alpha-carbonic anhydrase" evidence="1">
    <location>
        <begin position="1"/>
        <end position="41"/>
    </location>
</feature>
<protein>
    <recommendedName>
        <fullName evidence="1">Alpha-carbonic anhydrase domain-containing protein</fullName>
    </recommendedName>
</protein>
<dbReference type="EMBL" id="GGEC01092798">
    <property type="protein sequence ID" value="MBX73282.1"/>
    <property type="molecule type" value="Transcribed_RNA"/>
</dbReference>
<dbReference type="AlphaFoldDB" id="A0A2P2R224"/>
<evidence type="ECO:0000313" key="2">
    <source>
        <dbReference type="EMBL" id="MBX73282.1"/>
    </source>
</evidence>
<dbReference type="PROSITE" id="PS51144">
    <property type="entry name" value="ALPHA_CA_2"/>
    <property type="match status" value="1"/>
</dbReference>
<accession>A0A2P2R224</accession>
<organism evidence="2">
    <name type="scientific">Rhizophora mucronata</name>
    <name type="common">Asiatic mangrove</name>
    <dbReference type="NCBI Taxonomy" id="61149"/>
    <lineage>
        <taxon>Eukaryota</taxon>
        <taxon>Viridiplantae</taxon>
        <taxon>Streptophyta</taxon>
        <taxon>Embryophyta</taxon>
        <taxon>Tracheophyta</taxon>
        <taxon>Spermatophyta</taxon>
        <taxon>Magnoliopsida</taxon>
        <taxon>eudicotyledons</taxon>
        <taxon>Gunneridae</taxon>
        <taxon>Pentapetalae</taxon>
        <taxon>rosids</taxon>
        <taxon>fabids</taxon>
        <taxon>Malpighiales</taxon>
        <taxon>Rhizophoraceae</taxon>
        <taxon>Rhizophora</taxon>
    </lineage>
</organism>
<evidence type="ECO:0000259" key="1">
    <source>
        <dbReference type="PROSITE" id="PS51144"/>
    </source>
</evidence>